<comment type="catalytic activity">
    <reaction evidence="8">
        <text>Couples ATP hydrolysis with the unwinding of duplex DNA by translocating in the 3'-5' direction.</text>
        <dbReference type="EC" id="5.6.2.4"/>
    </reaction>
</comment>
<keyword evidence="3 12" id="KW-0378">Hydrolase</keyword>
<dbReference type="Gene3D" id="1.10.486.10">
    <property type="entry name" value="PCRA, domain 4"/>
    <property type="match status" value="1"/>
</dbReference>
<dbReference type="EC" id="5.6.2.4" evidence="9"/>
<evidence type="ECO:0000313" key="15">
    <source>
        <dbReference type="EMBL" id="MBU3849917.1"/>
    </source>
</evidence>
<dbReference type="GO" id="GO:0016787">
    <property type="term" value="F:hydrolase activity"/>
    <property type="evidence" value="ECO:0007669"/>
    <property type="project" value="UniProtKB-UniRule"/>
</dbReference>
<dbReference type="GO" id="GO:0043138">
    <property type="term" value="F:3'-5' DNA helicase activity"/>
    <property type="evidence" value="ECO:0007669"/>
    <property type="project" value="UniProtKB-EC"/>
</dbReference>
<dbReference type="InterPro" id="IPR014016">
    <property type="entry name" value="UvrD-like_ATP-bd"/>
</dbReference>
<evidence type="ECO:0000256" key="10">
    <source>
        <dbReference type="ARBA" id="ARBA00034923"/>
    </source>
</evidence>
<evidence type="ECO:0000256" key="9">
    <source>
        <dbReference type="ARBA" id="ARBA00034808"/>
    </source>
</evidence>
<dbReference type="InterPro" id="IPR027417">
    <property type="entry name" value="P-loop_NTPase"/>
</dbReference>
<dbReference type="PROSITE" id="PS51217">
    <property type="entry name" value="UVRD_HELICASE_CTER"/>
    <property type="match status" value="1"/>
</dbReference>
<evidence type="ECO:0000313" key="16">
    <source>
        <dbReference type="Proteomes" id="UP000823914"/>
    </source>
</evidence>
<dbReference type="GO" id="GO:0005524">
    <property type="term" value="F:ATP binding"/>
    <property type="evidence" value="ECO:0007669"/>
    <property type="project" value="UniProtKB-UniRule"/>
</dbReference>
<comment type="catalytic activity">
    <reaction evidence="11">
        <text>ATP + H2O = ADP + phosphate + H(+)</text>
        <dbReference type="Rhea" id="RHEA:13065"/>
        <dbReference type="ChEBI" id="CHEBI:15377"/>
        <dbReference type="ChEBI" id="CHEBI:15378"/>
        <dbReference type="ChEBI" id="CHEBI:30616"/>
        <dbReference type="ChEBI" id="CHEBI:43474"/>
        <dbReference type="ChEBI" id="CHEBI:456216"/>
        <dbReference type="EC" id="5.6.2.4"/>
    </reaction>
</comment>
<evidence type="ECO:0000256" key="11">
    <source>
        <dbReference type="ARBA" id="ARBA00048988"/>
    </source>
</evidence>
<evidence type="ECO:0000259" key="13">
    <source>
        <dbReference type="PROSITE" id="PS51198"/>
    </source>
</evidence>
<dbReference type="Gene3D" id="1.10.10.160">
    <property type="match status" value="1"/>
</dbReference>
<sequence>MTQSPEYPSHPSSQEYLSVLNPRQKEAVMHHGSPLLILAGAGSGKTRVITTKIAYLISEKNVDPYSILAVTFTKKAAQEMSERAHFLEPRSSKAHIRTFHSFGSWFLRQYYLEAGIDAHFTVYDDEDSATLLHKACPNITRQEAKLMASKIALAKDYCYTPESPELSLMDDTGQLALIYKAYQERLSKTGNIDFGDLIMLPVLLMRDNEKIRQHMHRRFSVIMVDEYQDSNVAQFMLLQNLAGLNTYVCVVGDDDQSIYSFRGAEVQNILTFPNHFPGTQVIKLEQNYRSTPEILAVANDSISHNTDRFEKQLEATRNPGDAPVITFLDNQDDEVAFCADLIKKSAKRGVPYQDWAILYRTNAQSMGFETTFLHQQIPYTIIGALKFYDREEVKDILALLALTANPKDEIAFRRIVNKPSRGIGETTQEKIVKFAKDNENNPEIQGSFLAACKEGAGVRSAAKKNLKEFASMMETFVSMIDIKQDLPLIAQQLAQEADDLFAGSLQSTEKQKTSTESASVPISSQQHKTEEKLSFFIQYVCENSGLIEYHTKQDEISGTQRVMNLQELANSAVLYPMTMDGLLDFLDHVELDRTLENRAEENTDAVTLITVHNTKGLEFPRVILTGMEDNLFPRSNKYAQELEEERRLFYVGVTRAQNQLILTSCRKRLRFGRTEEMLPSIFLTEIKPHHVKMLGDIPYMMRSPQQHQETSHPLAQKWKKGKTVFHDDFGYGVVINTRLEEEEFVVLVQFQTGGEKQFMPEYQKDIFLVED</sequence>
<evidence type="ECO:0000256" key="12">
    <source>
        <dbReference type="PROSITE-ProRule" id="PRU00560"/>
    </source>
</evidence>
<reference evidence="15" key="2">
    <citation type="submission" date="2021-04" db="EMBL/GenBank/DDBJ databases">
        <authorList>
            <person name="Gilroy R."/>
        </authorList>
    </citation>
    <scope>NUCLEOTIDE SEQUENCE</scope>
    <source>
        <strain evidence="15">Gambia15-2214</strain>
    </source>
</reference>
<evidence type="ECO:0000259" key="14">
    <source>
        <dbReference type="PROSITE" id="PS51217"/>
    </source>
</evidence>
<evidence type="ECO:0000256" key="7">
    <source>
        <dbReference type="ARBA" id="ARBA00023235"/>
    </source>
</evidence>
<dbReference type="GO" id="GO:0033202">
    <property type="term" value="C:DNA helicase complex"/>
    <property type="evidence" value="ECO:0007669"/>
    <property type="project" value="TreeGrafter"/>
</dbReference>
<dbReference type="GO" id="GO:0005829">
    <property type="term" value="C:cytosol"/>
    <property type="evidence" value="ECO:0007669"/>
    <property type="project" value="TreeGrafter"/>
</dbReference>
<dbReference type="GO" id="GO:0003677">
    <property type="term" value="F:DNA binding"/>
    <property type="evidence" value="ECO:0007669"/>
    <property type="project" value="UniProtKB-KW"/>
</dbReference>
<keyword evidence="7" id="KW-0413">Isomerase</keyword>
<dbReference type="Pfam" id="PF00580">
    <property type="entry name" value="UvrD-helicase"/>
    <property type="match status" value="1"/>
</dbReference>
<dbReference type="GO" id="GO:0000725">
    <property type="term" value="P:recombinational repair"/>
    <property type="evidence" value="ECO:0007669"/>
    <property type="project" value="TreeGrafter"/>
</dbReference>
<evidence type="ECO:0000256" key="8">
    <source>
        <dbReference type="ARBA" id="ARBA00034617"/>
    </source>
</evidence>
<dbReference type="AlphaFoldDB" id="A0A9E2NYT2"/>
<dbReference type="InterPro" id="IPR014017">
    <property type="entry name" value="DNA_helicase_UvrD-like_C"/>
</dbReference>
<keyword evidence="2 12" id="KW-0547">Nucleotide-binding</keyword>
<dbReference type="PANTHER" id="PTHR11070">
    <property type="entry name" value="UVRD / RECB / PCRA DNA HELICASE FAMILY MEMBER"/>
    <property type="match status" value="1"/>
</dbReference>
<evidence type="ECO:0000256" key="5">
    <source>
        <dbReference type="ARBA" id="ARBA00022840"/>
    </source>
</evidence>
<dbReference type="Gene3D" id="3.40.50.300">
    <property type="entry name" value="P-loop containing nucleotide triphosphate hydrolases"/>
    <property type="match status" value="2"/>
</dbReference>
<evidence type="ECO:0000256" key="4">
    <source>
        <dbReference type="ARBA" id="ARBA00022806"/>
    </source>
</evidence>
<dbReference type="Proteomes" id="UP000823914">
    <property type="component" value="Unassembled WGS sequence"/>
</dbReference>
<organism evidence="15 16">
    <name type="scientific">Candidatus Treponema excrementipullorum</name>
    <dbReference type="NCBI Taxonomy" id="2838768"/>
    <lineage>
        <taxon>Bacteria</taxon>
        <taxon>Pseudomonadati</taxon>
        <taxon>Spirochaetota</taxon>
        <taxon>Spirochaetia</taxon>
        <taxon>Spirochaetales</taxon>
        <taxon>Treponemataceae</taxon>
        <taxon>Treponema</taxon>
    </lineage>
</organism>
<keyword evidence="4 12" id="KW-0347">Helicase</keyword>
<dbReference type="InterPro" id="IPR013986">
    <property type="entry name" value="DExx_box_DNA_helicase_dom_sf"/>
</dbReference>
<gene>
    <name evidence="15" type="ORF">IAA16_05065</name>
</gene>
<proteinExistence type="inferred from homology"/>
<evidence type="ECO:0000256" key="2">
    <source>
        <dbReference type="ARBA" id="ARBA00022741"/>
    </source>
</evidence>
<keyword evidence="6" id="KW-0238">DNA-binding</keyword>
<dbReference type="Gene3D" id="3.30.160.800">
    <property type="match status" value="1"/>
</dbReference>
<feature type="binding site" evidence="12">
    <location>
        <begin position="39"/>
        <end position="46"/>
    </location>
    <ligand>
        <name>ATP</name>
        <dbReference type="ChEBI" id="CHEBI:30616"/>
    </ligand>
</feature>
<evidence type="ECO:0000256" key="3">
    <source>
        <dbReference type="ARBA" id="ARBA00022801"/>
    </source>
</evidence>
<keyword evidence="5 12" id="KW-0067">ATP-binding</keyword>
<feature type="domain" description="UvrD-like helicase ATP-binding" evidence="13">
    <location>
        <begin position="18"/>
        <end position="291"/>
    </location>
</feature>
<protein>
    <recommendedName>
        <fullName evidence="9">DNA 3'-5' helicase</fullName>
        <ecNumber evidence="9">5.6.2.4</ecNumber>
    </recommendedName>
    <alternativeName>
        <fullName evidence="10">DNA 3'-5' helicase II</fullName>
    </alternativeName>
</protein>
<comment type="similarity">
    <text evidence="1">Belongs to the helicase family. UvrD subfamily.</text>
</comment>
<dbReference type="PANTHER" id="PTHR11070:SF2">
    <property type="entry name" value="ATP-DEPENDENT DNA HELICASE SRS2"/>
    <property type="match status" value="1"/>
</dbReference>
<feature type="domain" description="UvrD-like helicase C-terminal" evidence="14">
    <location>
        <begin position="292"/>
        <end position="616"/>
    </location>
</feature>
<dbReference type="PROSITE" id="PS51198">
    <property type="entry name" value="UVRD_HELICASE_ATP_BIND"/>
    <property type="match status" value="1"/>
</dbReference>
<dbReference type="SUPFAM" id="SSF52540">
    <property type="entry name" value="P-loop containing nucleoside triphosphate hydrolases"/>
    <property type="match status" value="1"/>
</dbReference>
<dbReference type="InterPro" id="IPR000212">
    <property type="entry name" value="DNA_helicase_UvrD/REP"/>
</dbReference>
<accession>A0A9E2NYT2</accession>
<dbReference type="CDD" id="cd17932">
    <property type="entry name" value="DEXQc_UvrD"/>
    <property type="match status" value="1"/>
</dbReference>
<name>A0A9E2NYT2_9SPIR</name>
<evidence type="ECO:0000256" key="1">
    <source>
        <dbReference type="ARBA" id="ARBA00009922"/>
    </source>
</evidence>
<comment type="caution">
    <text evidence="15">The sequence shown here is derived from an EMBL/GenBank/DDBJ whole genome shotgun (WGS) entry which is preliminary data.</text>
</comment>
<dbReference type="EMBL" id="JAHLFV010000117">
    <property type="protein sequence ID" value="MBU3849917.1"/>
    <property type="molecule type" value="Genomic_DNA"/>
</dbReference>
<evidence type="ECO:0000256" key="6">
    <source>
        <dbReference type="ARBA" id="ARBA00023125"/>
    </source>
</evidence>
<dbReference type="Pfam" id="PF13361">
    <property type="entry name" value="UvrD_C"/>
    <property type="match status" value="1"/>
</dbReference>
<reference evidence="15" key="1">
    <citation type="journal article" date="2021" name="PeerJ">
        <title>Extensive microbial diversity within the chicken gut microbiome revealed by metagenomics and culture.</title>
        <authorList>
            <person name="Gilroy R."/>
            <person name="Ravi A."/>
            <person name="Getino M."/>
            <person name="Pursley I."/>
            <person name="Horton D.L."/>
            <person name="Alikhan N.F."/>
            <person name="Baker D."/>
            <person name="Gharbi K."/>
            <person name="Hall N."/>
            <person name="Watson M."/>
            <person name="Adriaenssens E.M."/>
            <person name="Foster-Nyarko E."/>
            <person name="Jarju S."/>
            <person name="Secka A."/>
            <person name="Antonio M."/>
            <person name="Oren A."/>
            <person name="Chaudhuri R.R."/>
            <person name="La Ragione R."/>
            <person name="Hildebrand F."/>
            <person name="Pallen M.J."/>
        </authorList>
    </citation>
    <scope>NUCLEOTIDE SEQUENCE</scope>
    <source>
        <strain evidence="15">Gambia15-2214</strain>
    </source>
</reference>